<evidence type="ECO:0000313" key="3">
    <source>
        <dbReference type="EMBL" id="KAJ9190094.1"/>
    </source>
</evidence>
<evidence type="ECO:0000256" key="1">
    <source>
        <dbReference type="SAM" id="Coils"/>
    </source>
</evidence>
<keyword evidence="4" id="KW-1185">Reference proteome</keyword>
<feature type="compositionally biased region" description="Basic and acidic residues" evidence="2">
    <location>
        <begin position="668"/>
        <end position="679"/>
    </location>
</feature>
<comment type="caution">
    <text evidence="3">The sequence shown here is derived from an EMBL/GenBank/DDBJ whole genome shotgun (WGS) entry which is preliminary data.</text>
</comment>
<name>A0ABQ9NCU2_HEVBR</name>
<evidence type="ECO:0000256" key="2">
    <source>
        <dbReference type="SAM" id="MobiDB-lite"/>
    </source>
</evidence>
<accession>A0ABQ9NCU2</accession>
<reference evidence="3" key="1">
    <citation type="journal article" date="2023" name="Plant Biotechnol. J.">
        <title>Chromosome-level wild Hevea brasiliensis genome provides new tools for genomic-assisted breeding and valuable loci to elevate rubber yield.</title>
        <authorList>
            <person name="Cheng H."/>
            <person name="Song X."/>
            <person name="Hu Y."/>
            <person name="Wu T."/>
            <person name="Yang Q."/>
            <person name="An Z."/>
            <person name="Feng S."/>
            <person name="Deng Z."/>
            <person name="Wu W."/>
            <person name="Zeng X."/>
            <person name="Tu M."/>
            <person name="Wang X."/>
            <person name="Huang H."/>
        </authorList>
    </citation>
    <scope>NUCLEOTIDE SEQUENCE</scope>
    <source>
        <strain evidence="3">MT/VB/25A 57/8</strain>
    </source>
</reference>
<feature type="coiled-coil region" evidence="1">
    <location>
        <begin position="294"/>
        <end position="335"/>
    </location>
</feature>
<dbReference type="Proteomes" id="UP001174677">
    <property type="component" value="Chromosome 1"/>
</dbReference>
<dbReference type="PANTHER" id="PTHR33427:SF2">
    <property type="entry name" value="TRICHOHYALIN"/>
    <property type="match status" value="1"/>
</dbReference>
<feature type="region of interest" description="Disordered" evidence="2">
    <location>
        <begin position="473"/>
        <end position="505"/>
    </location>
</feature>
<sequence>MAVDFEFKEEDMVVDDGVGYPRAYAKLCRDRGAAGIYSRGPPFTFLPCAMQQHEIQRAKELEQMFPITDPKAKPTAKPKIFVGLLWKQLNHLGNAGFDPAVIRVDPYGNVLYFHADRASPLAWDIDHWFPCQRGGLTVPSNLRILQWQVCKRKHNKLEFLVPWWDLQLGISVNQFLSIFASSSSDFRHRAFSFLFSEGENEELNASQTVDSHSFPHHFIESKEQLGLAPAALVISRRETYDTSLALKSLDYNRQIRPHSPAIAARKVKPGDLKENENPDFVTNPYQAIVMARDSLKQREEAHKMQLEIQKLDDEVNEMRRKNDEEKLAIQDLELALIKRRRRAEKCRRLAEAQSSYRTMLEKMIRDAMHQSVIYKEQVRLNQAAANALMARLEAQKAICDASEKDLHKKFKQRDELEKQIRPEWEHARKRSRMDDTLSEDVDHKAIFYLPGTRPTPPLHKELRVFLEEEHKASEAALSANEDGKHEEIEELKIPAKNSNREDPDKHNKSIVALENYEIPIEHKLQALEIGEGKRDKIQFPIIRGEEIEEDEESRRQRGKGNVERWLRMLLQKSEEELEHEDSNGHEKSSTDDIITMLNQIFPQEEAKSSKHPGFDQEILHVPVEKQQQIILEKDKGKKVEEIVEIEANKTLTSAGEANGEGIGNSKSFEGKESEENGKERALVRSESARTLRRIPSSPLLLGMRKGVECMRKKPMVTGDDDCNEDYAARNSFIKSSIKTIKKAVKI</sequence>
<protein>
    <submittedName>
        <fullName evidence="3">Uncharacterized protein</fullName>
    </submittedName>
</protein>
<evidence type="ECO:0000313" key="4">
    <source>
        <dbReference type="Proteomes" id="UP001174677"/>
    </source>
</evidence>
<organism evidence="3 4">
    <name type="scientific">Hevea brasiliensis</name>
    <name type="common">Para rubber tree</name>
    <name type="synonym">Siphonia brasiliensis</name>
    <dbReference type="NCBI Taxonomy" id="3981"/>
    <lineage>
        <taxon>Eukaryota</taxon>
        <taxon>Viridiplantae</taxon>
        <taxon>Streptophyta</taxon>
        <taxon>Embryophyta</taxon>
        <taxon>Tracheophyta</taxon>
        <taxon>Spermatophyta</taxon>
        <taxon>Magnoliopsida</taxon>
        <taxon>eudicotyledons</taxon>
        <taxon>Gunneridae</taxon>
        <taxon>Pentapetalae</taxon>
        <taxon>rosids</taxon>
        <taxon>fabids</taxon>
        <taxon>Malpighiales</taxon>
        <taxon>Euphorbiaceae</taxon>
        <taxon>Crotonoideae</taxon>
        <taxon>Micrandreae</taxon>
        <taxon>Hevea</taxon>
    </lineage>
</organism>
<feature type="coiled-coil region" evidence="1">
    <location>
        <begin position="375"/>
        <end position="419"/>
    </location>
</feature>
<gene>
    <name evidence="3" type="ORF">P3X46_001326</name>
</gene>
<keyword evidence="1" id="KW-0175">Coiled coil</keyword>
<feature type="region of interest" description="Disordered" evidence="2">
    <location>
        <begin position="656"/>
        <end position="679"/>
    </location>
</feature>
<feature type="compositionally biased region" description="Basic and acidic residues" evidence="2">
    <location>
        <begin position="481"/>
        <end position="505"/>
    </location>
</feature>
<dbReference type="EMBL" id="JARPOI010000001">
    <property type="protein sequence ID" value="KAJ9190094.1"/>
    <property type="molecule type" value="Genomic_DNA"/>
</dbReference>
<dbReference type="PANTHER" id="PTHR33427">
    <property type="entry name" value="HNH ENDONUCLEASE"/>
    <property type="match status" value="1"/>
</dbReference>
<proteinExistence type="predicted"/>